<reference evidence="1" key="1">
    <citation type="journal article" date="2014" name="Int. J. Syst. Evol. Microbiol.">
        <title>Complete genome sequence of Corynebacterium casei LMG S-19264T (=DSM 44701T), isolated from a smear-ripened cheese.</title>
        <authorList>
            <consortium name="US DOE Joint Genome Institute (JGI-PGF)"/>
            <person name="Walter F."/>
            <person name="Albersmeier A."/>
            <person name="Kalinowski J."/>
            <person name="Ruckert C."/>
        </authorList>
    </citation>
    <scope>NUCLEOTIDE SEQUENCE</scope>
    <source>
        <strain evidence="1">CGMCC 1.12698</strain>
    </source>
</reference>
<dbReference type="EMBL" id="BMFK01000004">
    <property type="protein sequence ID" value="GGE80535.1"/>
    <property type="molecule type" value="Genomic_DNA"/>
</dbReference>
<protein>
    <recommendedName>
        <fullName evidence="3">DUF2225 domain-containing protein</fullName>
    </recommendedName>
</protein>
<dbReference type="Gene3D" id="1.25.40.10">
    <property type="entry name" value="Tetratricopeptide repeat domain"/>
    <property type="match status" value="1"/>
</dbReference>
<dbReference type="AlphaFoldDB" id="A0A917AYC2"/>
<evidence type="ECO:0000313" key="2">
    <source>
        <dbReference type="Proteomes" id="UP000605259"/>
    </source>
</evidence>
<dbReference type="Proteomes" id="UP000605259">
    <property type="component" value="Unassembled WGS sequence"/>
</dbReference>
<reference evidence="1" key="2">
    <citation type="submission" date="2020-09" db="EMBL/GenBank/DDBJ databases">
        <authorList>
            <person name="Sun Q."/>
            <person name="Zhou Y."/>
        </authorList>
    </citation>
    <scope>NUCLEOTIDE SEQUENCE</scope>
    <source>
        <strain evidence="1">CGMCC 1.12698</strain>
    </source>
</reference>
<accession>A0A917AYC2</accession>
<dbReference type="Pfam" id="PF09986">
    <property type="entry name" value="DUF2225"/>
    <property type="match status" value="1"/>
</dbReference>
<dbReference type="InterPro" id="IPR018708">
    <property type="entry name" value="DUF2225"/>
</dbReference>
<dbReference type="InterPro" id="IPR011990">
    <property type="entry name" value="TPR-like_helical_dom_sf"/>
</dbReference>
<sequence>MIHLTLTIEPTYQVNIHCPLCELSFSSTKVRSSHIRVTTRDADFCTHFVDETINPHLYYVSVCHYCGYASSRHFSTTFHEKAVQIIYQSISTQWKGKNYSGVRTTTEAIETYKLAIYCGIIKKEKQYALAGLYMRLAWLYRKGQDEQNEHRFLSLALQAYQSSYTNCDFEHSTMSEPLILYMIGELHLRLENIPDAIRTFSKVVSHPSKKMEPMIVEKARDQWQFVRQQQKKQ</sequence>
<evidence type="ECO:0000313" key="1">
    <source>
        <dbReference type="EMBL" id="GGE80535.1"/>
    </source>
</evidence>
<comment type="caution">
    <text evidence="1">The sequence shown here is derived from an EMBL/GenBank/DDBJ whole genome shotgun (WGS) entry which is preliminary data.</text>
</comment>
<evidence type="ECO:0008006" key="3">
    <source>
        <dbReference type="Google" id="ProtNLM"/>
    </source>
</evidence>
<organism evidence="1 2">
    <name type="scientific">Priestia taiwanensis</name>
    <dbReference type="NCBI Taxonomy" id="1347902"/>
    <lineage>
        <taxon>Bacteria</taxon>
        <taxon>Bacillati</taxon>
        <taxon>Bacillota</taxon>
        <taxon>Bacilli</taxon>
        <taxon>Bacillales</taxon>
        <taxon>Bacillaceae</taxon>
        <taxon>Priestia</taxon>
    </lineage>
</organism>
<keyword evidence="2" id="KW-1185">Reference proteome</keyword>
<name>A0A917AYC2_9BACI</name>
<gene>
    <name evidence="1" type="ORF">GCM10007140_32550</name>
</gene>
<proteinExistence type="predicted"/>
<dbReference type="SUPFAM" id="SSF48452">
    <property type="entry name" value="TPR-like"/>
    <property type="match status" value="1"/>
</dbReference>